<evidence type="ECO:0000256" key="3">
    <source>
        <dbReference type="ARBA" id="ARBA00022457"/>
    </source>
</evidence>
<evidence type="ECO:0000256" key="16">
    <source>
        <dbReference type="HAMAP-Rule" id="MF_01113"/>
    </source>
</evidence>
<dbReference type="Gene3D" id="3.40.1170.60">
    <property type="match status" value="1"/>
</dbReference>
<dbReference type="GO" id="GO:0006281">
    <property type="term" value="P:DNA repair"/>
    <property type="evidence" value="ECO:0007669"/>
    <property type="project" value="UniProtKB-UniRule"/>
</dbReference>
<keyword evidence="10 16" id="KW-0460">Magnesium</keyword>
<comment type="subunit">
    <text evidence="16">Monomer.</text>
</comment>
<comment type="cofactor">
    <cofactor evidence="16">
        <name>Mg(2+)</name>
        <dbReference type="ChEBI" id="CHEBI:18420"/>
    </cofactor>
    <text evidence="16">Binds 2 magnesium ions per subunit.</text>
</comment>
<dbReference type="InterPro" id="IPR017961">
    <property type="entry name" value="DNA_pol_Y-fam_little_finger"/>
</dbReference>
<dbReference type="InterPro" id="IPR050116">
    <property type="entry name" value="DNA_polymerase-Y"/>
</dbReference>
<keyword evidence="7 16" id="KW-0235">DNA replication</keyword>
<keyword evidence="5 16" id="KW-0808">Transferase</keyword>
<keyword evidence="19" id="KW-1185">Reference proteome</keyword>
<dbReference type="NCBIfam" id="NF002751">
    <property type="entry name" value="PRK02794.1"/>
    <property type="match status" value="1"/>
</dbReference>
<comment type="subcellular location">
    <subcellularLocation>
        <location evidence="1 16">Cytoplasm</location>
    </subcellularLocation>
</comment>
<dbReference type="Gene3D" id="3.30.1490.100">
    <property type="entry name" value="DNA polymerase, Y-family, little finger domain"/>
    <property type="match status" value="1"/>
</dbReference>
<dbReference type="PANTHER" id="PTHR11076:SF33">
    <property type="entry name" value="DNA POLYMERASE KAPPA"/>
    <property type="match status" value="1"/>
</dbReference>
<dbReference type="NCBIfam" id="NF002677">
    <property type="entry name" value="PRK02406.1"/>
    <property type="match status" value="1"/>
</dbReference>
<dbReference type="HAMAP" id="MF_01113">
    <property type="entry name" value="DNApol_IV"/>
    <property type="match status" value="1"/>
</dbReference>
<evidence type="ECO:0000313" key="18">
    <source>
        <dbReference type="EMBL" id="NYJ19395.1"/>
    </source>
</evidence>
<dbReference type="EC" id="2.7.7.7" evidence="16"/>
<reference evidence="18 19" key="1">
    <citation type="submission" date="2020-07" db="EMBL/GenBank/DDBJ databases">
        <title>Sequencing the genomes of 1000 actinobacteria strains.</title>
        <authorList>
            <person name="Klenk H.-P."/>
        </authorList>
    </citation>
    <scope>NUCLEOTIDE SEQUENCE [LARGE SCALE GENOMIC DNA]</scope>
    <source>
        <strain evidence="18 19">LI1</strain>
    </source>
</reference>
<keyword evidence="13 16" id="KW-0234">DNA repair</keyword>
<dbReference type="InterPro" id="IPR053848">
    <property type="entry name" value="IMS_HHH_1"/>
</dbReference>
<dbReference type="Pfam" id="PF11799">
    <property type="entry name" value="IMS_C"/>
    <property type="match status" value="1"/>
</dbReference>
<evidence type="ECO:0000256" key="8">
    <source>
        <dbReference type="ARBA" id="ARBA00022723"/>
    </source>
</evidence>
<comment type="catalytic activity">
    <reaction evidence="15 16">
        <text>DNA(n) + a 2'-deoxyribonucleoside 5'-triphosphate = DNA(n+1) + diphosphate</text>
        <dbReference type="Rhea" id="RHEA:22508"/>
        <dbReference type="Rhea" id="RHEA-COMP:17339"/>
        <dbReference type="Rhea" id="RHEA-COMP:17340"/>
        <dbReference type="ChEBI" id="CHEBI:33019"/>
        <dbReference type="ChEBI" id="CHEBI:61560"/>
        <dbReference type="ChEBI" id="CHEBI:173112"/>
        <dbReference type="EC" id="2.7.7.7"/>
    </reaction>
</comment>
<dbReference type="SUPFAM" id="SSF56672">
    <property type="entry name" value="DNA/RNA polymerases"/>
    <property type="match status" value="1"/>
</dbReference>
<evidence type="ECO:0000256" key="9">
    <source>
        <dbReference type="ARBA" id="ARBA00022763"/>
    </source>
</evidence>
<evidence type="ECO:0000256" key="6">
    <source>
        <dbReference type="ARBA" id="ARBA00022695"/>
    </source>
</evidence>
<dbReference type="InterPro" id="IPR043128">
    <property type="entry name" value="Rev_trsase/Diguanyl_cyclase"/>
</dbReference>
<proteinExistence type="inferred from homology"/>
<keyword evidence="3 16" id="KW-0515">Mutator protein</keyword>
<feature type="binding site" evidence="16">
    <location>
        <position position="27"/>
    </location>
    <ligand>
        <name>Mg(2+)</name>
        <dbReference type="ChEBI" id="CHEBI:18420"/>
    </ligand>
</feature>
<sequence>MSKQDGRGRQISARTVDDSSATILHIDLDAFFASVELLDHPELAHKPVVVGHRSGRSVVTAANYVARRYGVNSAMPMSIALRKCPDAVVLEPHFERYAAYSRQVMAIFNDLTPLVEQLGSDEAFLDVAGARRLHGSPATIGGLIRQRVQAETGLTCSVGAASTKFIAKLASGRAKPDGLLVIPADKALNFLHPLPVGAMWGVGASTEQALTRLGVRTIGDIAHTPLAVLTSSLGEVSGHKLFELAWARDARTVTVEREEKSIGHEMTFEYDVSDRAVLHSEIHRLSDEVGSRLRRAGLVGRTVVLKLRYPDFSTVTRSRTLAEPTNVGRRIYEEATASFDALATRGIRVRLIGVRMEQLGDGAGTAQGLWDPDEDWREAELALDSVRAKFGRGIVGPASQLKPKRADGGGVA</sequence>
<evidence type="ECO:0000256" key="13">
    <source>
        <dbReference type="ARBA" id="ARBA00023204"/>
    </source>
</evidence>
<dbReference type="Gene3D" id="1.10.150.20">
    <property type="entry name" value="5' to 3' exonuclease, C-terminal subdomain"/>
    <property type="match status" value="1"/>
</dbReference>
<evidence type="ECO:0000256" key="14">
    <source>
        <dbReference type="ARBA" id="ARBA00025589"/>
    </source>
</evidence>
<dbReference type="PANTHER" id="PTHR11076">
    <property type="entry name" value="DNA REPAIR POLYMERASE UMUC / TRANSFERASE FAMILY MEMBER"/>
    <property type="match status" value="1"/>
</dbReference>
<dbReference type="Gene3D" id="3.30.70.270">
    <property type="match status" value="1"/>
</dbReference>
<dbReference type="SUPFAM" id="SSF100879">
    <property type="entry name" value="Lesion bypass DNA polymerase (Y-family), little finger domain"/>
    <property type="match status" value="1"/>
</dbReference>
<dbReference type="GO" id="GO:0003684">
    <property type="term" value="F:damaged DNA binding"/>
    <property type="evidence" value="ECO:0007669"/>
    <property type="project" value="InterPro"/>
</dbReference>
<dbReference type="InterPro" id="IPR043502">
    <property type="entry name" value="DNA/RNA_pol_sf"/>
</dbReference>
<dbReference type="FunFam" id="3.30.1490.100:FF:000004">
    <property type="entry name" value="DNA polymerase IV"/>
    <property type="match status" value="1"/>
</dbReference>
<dbReference type="GO" id="GO:0005829">
    <property type="term" value="C:cytosol"/>
    <property type="evidence" value="ECO:0007669"/>
    <property type="project" value="TreeGrafter"/>
</dbReference>
<evidence type="ECO:0000256" key="1">
    <source>
        <dbReference type="ARBA" id="ARBA00004496"/>
    </source>
</evidence>
<dbReference type="GO" id="GO:0000287">
    <property type="term" value="F:magnesium ion binding"/>
    <property type="evidence" value="ECO:0007669"/>
    <property type="project" value="UniProtKB-UniRule"/>
</dbReference>
<keyword evidence="6 16" id="KW-0548">Nucleotidyltransferase</keyword>
<comment type="caution">
    <text evidence="18">The sequence shown here is derived from an EMBL/GenBank/DDBJ whole genome shotgun (WGS) entry which is preliminary data.</text>
</comment>
<dbReference type="Pfam" id="PF00817">
    <property type="entry name" value="IMS"/>
    <property type="match status" value="1"/>
</dbReference>
<comment type="similarity">
    <text evidence="2 16">Belongs to the DNA polymerase type-Y family.</text>
</comment>
<evidence type="ECO:0000256" key="12">
    <source>
        <dbReference type="ARBA" id="ARBA00023125"/>
    </source>
</evidence>
<dbReference type="GO" id="GO:0006261">
    <property type="term" value="P:DNA-templated DNA replication"/>
    <property type="evidence" value="ECO:0007669"/>
    <property type="project" value="UniProtKB-UniRule"/>
</dbReference>
<dbReference type="InterPro" id="IPR036775">
    <property type="entry name" value="DNA_pol_Y-fam_lit_finger_sf"/>
</dbReference>
<feature type="active site" evidence="16">
    <location>
        <position position="122"/>
    </location>
</feature>
<dbReference type="InterPro" id="IPR022880">
    <property type="entry name" value="DNApol_IV"/>
</dbReference>
<keyword evidence="11 16" id="KW-0239">DNA-directed DNA polymerase</keyword>
<dbReference type="InterPro" id="IPR001126">
    <property type="entry name" value="UmuC"/>
</dbReference>
<dbReference type="Pfam" id="PF21999">
    <property type="entry name" value="IMS_HHH_1"/>
    <property type="match status" value="1"/>
</dbReference>
<dbReference type="PROSITE" id="PS50173">
    <property type="entry name" value="UMUC"/>
    <property type="match status" value="1"/>
</dbReference>
<dbReference type="GO" id="GO:0003887">
    <property type="term" value="F:DNA-directed DNA polymerase activity"/>
    <property type="evidence" value="ECO:0007669"/>
    <property type="project" value="UniProtKB-UniRule"/>
</dbReference>
<dbReference type="Proteomes" id="UP000537260">
    <property type="component" value="Unassembled WGS sequence"/>
</dbReference>
<evidence type="ECO:0000256" key="10">
    <source>
        <dbReference type="ARBA" id="ARBA00022842"/>
    </source>
</evidence>
<dbReference type="AlphaFoldDB" id="A0A7Z0ED37"/>
<dbReference type="GO" id="GO:0009432">
    <property type="term" value="P:SOS response"/>
    <property type="evidence" value="ECO:0007669"/>
    <property type="project" value="TreeGrafter"/>
</dbReference>
<keyword evidence="9 16" id="KW-0227">DNA damage</keyword>
<name>A0A7Z0ED37_9MICO</name>
<dbReference type="CDD" id="cd03586">
    <property type="entry name" value="PolY_Pol_IV_kappa"/>
    <property type="match status" value="1"/>
</dbReference>
<feature type="site" description="Substrate discrimination" evidence="16">
    <location>
        <position position="32"/>
    </location>
</feature>
<dbReference type="GO" id="GO:0042276">
    <property type="term" value="P:error-prone translesion synthesis"/>
    <property type="evidence" value="ECO:0007669"/>
    <property type="project" value="TreeGrafter"/>
</dbReference>
<evidence type="ECO:0000313" key="19">
    <source>
        <dbReference type="Proteomes" id="UP000537260"/>
    </source>
</evidence>
<comment type="function">
    <text evidence="14 16">Poorly processive, error-prone DNA polymerase involved in untargeted mutagenesis. Copies undamaged DNA at stalled replication forks, which arise in vivo from mismatched or misaligned primer ends. These misaligned primers can be extended by PolIV. Exhibits no 3'-5' exonuclease (proofreading) activity. May be involved in translesional synthesis, in conjunction with the beta clamp from PolIII.</text>
</comment>
<keyword evidence="12 16" id="KW-0238">DNA-binding</keyword>
<evidence type="ECO:0000256" key="2">
    <source>
        <dbReference type="ARBA" id="ARBA00010945"/>
    </source>
</evidence>
<keyword evidence="8 16" id="KW-0479">Metal-binding</keyword>
<keyword evidence="4 16" id="KW-0963">Cytoplasm</keyword>
<feature type="domain" description="UmuC" evidence="17">
    <location>
        <begin position="23"/>
        <end position="203"/>
    </location>
</feature>
<accession>A0A7Z0ED37</accession>
<feature type="binding site" evidence="16">
    <location>
        <position position="121"/>
    </location>
    <ligand>
        <name>Mg(2+)</name>
        <dbReference type="ChEBI" id="CHEBI:18420"/>
    </ligand>
</feature>
<dbReference type="EMBL" id="JACCFM010000001">
    <property type="protein sequence ID" value="NYJ19395.1"/>
    <property type="molecule type" value="Genomic_DNA"/>
</dbReference>
<evidence type="ECO:0000256" key="5">
    <source>
        <dbReference type="ARBA" id="ARBA00022679"/>
    </source>
</evidence>
<evidence type="ECO:0000256" key="4">
    <source>
        <dbReference type="ARBA" id="ARBA00022490"/>
    </source>
</evidence>
<organism evidence="18 19">
    <name type="scientific">Glaciibacter psychrotolerans</name>
    <dbReference type="NCBI Taxonomy" id="670054"/>
    <lineage>
        <taxon>Bacteria</taxon>
        <taxon>Bacillati</taxon>
        <taxon>Actinomycetota</taxon>
        <taxon>Actinomycetes</taxon>
        <taxon>Micrococcales</taxon>
        <taxon>Microbacteriaceae</taxon>
        <taxon>Glaciibacter</taxon>
    </lineage>
</organism>
<dbReference type="NCBIfam" id="NF003015">
    <property type="entry name" value="PRK03858.1"/>
    <property type="match status" value="1"/>
</dbReference>
<evidence type="ECO:0000259" key="17">
    <source>
        <dbReference type="PROSITE" id="PS50173"/>
    </source>
</evidence>
<evidence type="ECO:0000256" key="7">
    <source>
        <dbReference type="ARBA" id="ARBA00022705"/>
    </source>
</evidence>
<protein>
    <recommendedName>
        <fullName evidence="16">DNA polymerase IV</fullName>
        <shortName evidence="16">Pol IV</shortName>
        <ecNumber evidence="16">2.7.7.7</ecNumber>
    </recommendedName>
</protein>
<gene>
    <name evidence="16" type="primary">dinB</name>
    <name evidence="18" type="ORF">HNR05_001186</name>
</gene>
<evidence type="ECO:0000256" key="11">
    <source>
        <dbReference type="ARBA" id="ARBA00022932"/>
    </source>
</evidence>
<dbReference type="RefSeq" id="WP_179578167.1">
    <property type="nucleotide sequence ID" value="NZ_JACCFM010000001.1"/>
</dbReference>
<evidence type="ECO:0000256" key="15">
    <source>
        <dbReference type="ARBA" id="ARBA00049244"/>
    </source>
</evidence>